<dbReference type="GeneID" id="68611723"/>
<dbReference type="EMBL" id="BAABKX010000001">
    <property type="protein sequence ID" value="GAA5044706.1"/>
    <property type="molecule type" value="Genomic_DNA"/>
</dbReference>
<keyword evidence="3" id="KW-1185">Reference proteome</keyword>
<feature type="domain" description="N-acetyltransferase" evidence="1">
    <location>
        <begin position="13"/>
        <end position="158"/>
    </location>
</feature>
<dbReference type="PANTHER" id="PTHR43792">
    <property type="entry name" value="GNAT FAMILY, PUTATIVE (AFU_ORTHOLOGUE AFUA_3G00765)-RELATED-RELATED"/>
    <property type="match status" value="1"/>
</dbReference>
<evidence type="ECO:0000259" key="1">
    <source>
        <dbReference type="Pfam" id="PF13302"/>
    </source>
</evidence>
<gene>
    <name evidence="2" type="ORF">GCM10025751_11510</name>
</gene>
<protein>
    <recommendedName>
        <fullName evidence="1">N-acetyltransferase domain-containing protein</fullName>
    </recommendedName>
</protein>
<dbReference type="GO" id="GO:0016747">
    <property type="term" value="F:acyltransferase activity, transferring groups other than amino-acyl groups"/>
    <property type="evidence" value="ECO:0007669"/>
    <property type="project" value="InterPro"/>
</dbReference>
<dbReference type="SUPFAM" id="SSF55729">
    <property type="entry name" value="Acyl-CoA N-acyltransferases (Nat)"/>
    <property type="match status" value="1"/>
</dbReference>
<dbReference type="InterPro" id="IPR000182">
    <property type="entry name" value="GNAT_dom"/>
</dbReference>
<organism evidence="2 3">
    <name type="scientific">Haladaptatus pallidirubidus</name>
    <dbReference type="NCBI Taxonomy" id="1008152"/>
    <lineage>
        <taxon>Archaea</taxon>
        <taxon>Methanobacteriati</taxon>
        <taxon>Methanobacteriota</taxon>
        <taxon>Stenosarchaea group</taxon>
        <taxon>Halobacteria</taxon>
        <taxon>Halobacteriales</taxon>
        <taxon>Haladaptataceae</taxon>
        <taxon>Haladaptatus</taxon>
    </lineage>
</organism>
<evidence type="ECO:0000313" key="3">
    <source>
        <dbReference type="Proteomes" id="UP001501729"/>
    </source>
</evidence>
<dbReference type="Proteomes" id="UP001501729">
    <property type="component" value="Unassembled WGS sequence"/>
</dbReference>
<name>A0AAV3UDW7_9EURY</name>
<dbReference type="InterPro" id="IPR051531">
    <property type="entry name" value="N-acetyltransferase"/>
</dbReference>
<dbReference type="Pfam" id="PF13302">
    <property type="entry name" value="Acetyltransf_3"/>
    <property type="match status" value="1"/>
</dbReference>
<comment type="caution">
    <text evidence="2">The sequence shown here is derived from an EMBL/GenBank/DDBJ whole genome shotgun (WGS) entry which is preliminary data.</text>
</comment>
<evidence type="ECO:0000313" key="2">
    <source>
        <dbReference type="EMBL" id="GAA5044706.1"/>
    </source>
</evidence>
<accession>A0AAV3UDW7</accession>
<proteinExistence type="predicted"/>
<dbReference type="RefSeq" id="WP_227775938.1">
    <property type="nucleotide sequence ID" value="NZ_BAABKX010000001.1"/>
</dbReference>
<sequence length="195" mass="22589">MTDLFPERLETDRLVLERLCRENVDIIDWYRLCSHREAIEEETKYLTWDPHATPKATLDFVTDCEEAWEDDSRGTYVVRPKSGEDGAGEFAGNTGLTIDWEKQTGTLGIWLRKRFWGRGYSGERAAALVELAFDRLDLELVSVTHEAGNEKSRRAIEKYVERFGGQHDILIRNAGTRPDGTTYDSHRYSITREQW</sequence>
<dbReference type="Gene3D" id="3.40.630.30">
    <property type="match status" value="1"/>
</dbReference>
<dbReference type="AlphaFoldDB" id="A0AAV3UDW7"/>
<dbReference type="InterPro" id="IPR016181">
    <property type="entry name" value="Acyl_CoA_acyltransferase"/>
</dbReference>
<reference evidence="2 3" key="1">
    <citation type="journal article" date="2019" name="Int. J. Syst. Evol. Microbiol.">
        <title>The Global Catalogue of Microorganisms (GCM) 10K type strain sequencing project: providing services to taxonomists for standard genome sequencing and annotation.</title>
        <authorList>
            <consortium name="The Broad Institute Genomics Platform"/>
            <consortium name="The Broad Institute Genome Sequencing Center for Infectious Disease"/>
            <person name="Wu L."/>
            <person name="Ma J."/>
        </authorList>
    </citation>
    <scope>NUCLEOTIDE SEQUENCE [LARGE SCALE GENOMIC DNA]</scope>
    <source>
        <strain evidence="2 3">JCM 17504</strain>
    </source>
</reference>